<organism evidence="2 3">
    <name type="scientific">Endozoicomonas gorgoniicola</name>
    <dbReference type="NCBI Taxonomy" id="1234144"/>
    <lineage>
        <taxon>Bacteria</taxon>
        <taxon>Pseudomonadati</taxon>
        <taxon>Pseudomonadota</taxon>
        <taxon>Gammaproteobacteria</taxon>
        <taxon>Oceanospirillales</taxon>
        <taxon>Endozoicomonadaceae</taxon>
        <taxon>Endozoicomonas</taxon>
    </lineage>
</organism>
<feature type="compositionally biased region" description="Basic and acidic residues" evidence="1">
    <location>
        <begin position="491"/>
        <end position="501"/>
    </location>
</feature>
<feature type="compositionally biased region" description="Basic and acidic residues" evidence="1">
    <location>
        <begin position="361"/>
        <end position="370"/>
    </location>
</feature>
<dbReference type="EMBL" id="JAPFCC010000001">
    <property type="protein sequence ID" value="MCW7553393.1"/>
    <property type="molecule type" value="Genomic_DNA"/>
</dbReference>
<evidence type="ECO:0000313" key="3">
    <source>
        <dbReference type="Proteomes" id="UP001209854"/>
    </source>
</evidence>
<feature type="region of interest" description="Disordered" evidence="1">
    <location>
        <begin position="477"/>
        <end position="501"/>
    </location>
</feature>
<keyword evidence="3" id="KW-1185">Reference proteome</keyword>
<comment type="caution">
    <text evidence="2">The sequence shown here is derived from an EMBL/GenBank/DDBJ whole genome shotgun (WGS) entry which is preliminary data.</text>
</comment>
<reference evidence="2 3" key="1">
    <citation type="submission" date="2022-10" db="EMBL/GenBank/DDBJ databases">
        <title>High-quality genome sequences of two octocoral-associated bacteria, Endozoicomonas euniceicola EF212 and Endozoicomonas gorgoniicola PS125.</title>
        <authorList>
            <person name="Chiou Y.-J."/>
            <person name="Chen Y.-H."/>
        </authorList>
    </citation>
    <scope>NUCLEOTIDE SEQUENCE [LARGE SCALE GENOMIC DNA]</scope>
    <source>
        <strain evidence="2 3">PS125</strain>
    </source>
</reference>
<dbReference type="Proteomes" id="UP001209854">
    <property type="component" value="Unassembled WGS sequence"/>
</dbReference>
<name>A0ABT3MWF7_9GAMM</name>
<proteinExistence type="predicted"/>
<feature type="compositionally biased region" description="Low complexity" evidence="1">
    <location>
        <begin position="313"/>
        <end position="334"/>
    </location>
</feature>
<evidence type="ECO:0000313" key="2">
    <source>
        <dbReference type="EMBL" id="MCW7553393.1"/>
    </source>
</evidence>
<feature type="compositionally biased region" description="Basic residues" evidence="1">
    <location>
        <begin position="479"/>
        <end position="490"/>
    </location>
</feature>
<feature type="compositionally biased region" description="Basic and acidic residues" evidence="1">
    <location>
        <begin position="339"/>
        <end position="352"/>
    </location>
</feature>
<dbReference type="RefSeq" id="WP_262568225.1">
    <property type="nucleotide sequence ID" value="NZ_JAPFCC010000001.1"/>
</dbReference>
<feature type="region of interest" description="Disordered" evidence="1">
    <location>
        <begin position="296"/>
        <end position="381"/>
    </location>
</feature>
<sequence>MTINMRHAVRFLFLTALLLKVVISEGSEYQRSCFIDDESVIVETTTGEGNVPFEHPVKYVVTPDHEWLNGFDLSPEADLSGILPLKIRLGTDISNKALNFALQVAITRLGEIIENSDGRIISNAFSAPVRKRKRHIYTKAALNYIFQDTYHPFDKRINRVLIKPESRVSLYDNKHRFGNIWAMVQPSLDKARGVGFLVAYLDQGVYLLIHEHGFKFLDLAGLRELIKVTLKSWYTWQSATLVPKSMTWNQWLYFLSGYLPSADHVFKCVENNLKVTTFVIASIYLIQKLRAFFSGSDTPPDRRQPDIKKPNAKKTNANKSNTNKSNTNKSNAKKAGYSKSDDKGASCEEYCRNDGSQAQSDQKRSERLRQQEAIQQQEEERLRQQQEEERLRQQRILQLRLDLTNELTQELKREDLDASSLNAVNPEENHRRNRVTEELTNRLDSGWTTEELNAAIFENPDEVLLKRLRWIFKKDGKAPPKKLKQSKKLKQFKDELEKTRW</sequence>
<accession>A0ABT3MWF7</accession>
<protein>
    <submittedName>
        <fullName evidence="2">Uncharacterized protein</fullName>
    </submittedName>
</protein>
<feature type="compositionally biased region" description="Basic and acidic residues" evidence="1">
    <location>
        <begin position="299"/>
        <end position="309"/>
    </location>
</feature>
<evidence type="ECO:0000256" key="1">
    <source>
        <dbReference type="SAM" id="MobiDB-lite"/>
    </source>
</evidence>
<gene>
    <name evidence="2" type="ORF">NX722_12265</name>
</gene>